<organism evidence="2 3">
    <name type="scientific">Nibribacter koreensis</name>
    <dbReference type="NCBI Taxonomy" id="1084519"/>
    <lineage>
        <taxon>Bacteria</taxon>
        <taxon>Pseudomonadati</taxon>
        <taxon>Bacteroidota</taxon>
        <taxon>Cytophagia</taxon>
        <taxon>Cytophagales</taxon>
        <taxon>Hymenobacteraceae</taxon>
        <taxon>Nibribacter</taxon>
    </lineage>
</organism>
<protein>
    <submittedName>
        <fullName evidence="2">DUF5362 family protein</fullName>
    </submittedName>
</protein>
<feature type="transmembrane region" description="Helical" evidence="1">
    <location>
        <begin position="12"/>
        <end position="40"/>
    </location>
</feature>
<sequence>MNFLYATAKWGKFLAIVGFVGVGIMVLIGLFGGSIMGAAMSTAMEADESINNPMLGSMGFLFGFFYLLIAVLYFFPVLYLYKFSTKMQDGLRSKDEMTVESSFENLKSLFKFMGILTVVILGFYALIIVFGVGAFGVASMLK</sequence>
<proteinExistence type="predicted"/>
<keyword evidence="1" id="KW-1133">Transmembrane helix</keyword>
<dbReference type="Pfam" id="PF17319">
    <property type="entry name" value="DUF5362"/>
    <property type="match status" value="1"/>
</dbReference>
<name>A0ABP8FPG8_9BACT</name>
<evidence type="ECO:0000256" key="1">
    <source>
        <dbReference type="SAM" id="Phobius"/>
    </source>
</evidence>
<dbReference type="EMBL" id="BAABGX010000002">
    <property type="protein sequence ID" value="GAA4308150.1"/>
    <property type="molecule type" value="Genomic_DNA"/>
</dbReference>
<accession>A0ABP8FPG8</accession>
<gene>
    <name evidence="2" type="ORF">GCM10023183_24560</name>
</gene>
<dbReference type="InterPro" id="IPR035287">
    <property type="entry name" value="DUF5362"/>
</dbReference>
<keyword evidence="3" id="KW-1185">Reference proteome</keyword>
<keyword evidence="1" id="KW-0812">Transmembrane</keyword>
<reference evidence="3" key="1">
    <citation type="journal article" date="2019" name="Int. J. Syst. Evol. Microbiol.">
        <title>The Global Catalogue of Microorganisms (GCM) 10K type strain sequencing project: providing services to taxonomists for standard genome sequencing and annotation.</title>
        <authorList>
            <consortium name="The Broad Institute Genomics Platform"/>
            <consortium name="The Broad Institute Genome Sequencing Center for Infectious Disease"/>
            <person name="Wu L."/>
            <person name="Ma J."/>
        </authorList>
    </citation>
    <scope>NUCLEOTIDE SEQUENCE [LARGE SCALE GENOMIC DNA]</scope>
    <source>
        <strain evidence="3">JCM 17917</strain>
    </source>
</reference>
<feature type="transmembrane region" description="Helical" evidence="1">
    <location>
        <begin position="60"/>
        <end position="81"/>
    </location>
</feature>
<evidence type="ECO:0000313" key="3">
    <source>
        <dbReference type="Proteomes" id="UP001501844"/>
    </source>
</evidence>
<evidence type="ECO:0000313" key="2">
    <source>
        <dbReference type="EMBL" id="GAA4308150.1"/>
    </source>
</evidence>
<dbReference type="Proteomes" id="UP001501844">
    <property type="component" value="Unassembled WGS sequence"/>
</dbReference>
<keyword evidence="1" id="KW-0472">Membrane</keyword>
<comment type="caution">
    <text evidence="2">The sequence shown here is derived from an EMBL/GenBank/DDBJ whole genome shotgun (WGS) entry which is preliminary data.</text>
</comment>
<feature type="transmembrane region" description="Helical" evidence="1">
    <location>
        <begin position="112"/>
        <end position="138"/>
    </location>
</feature>